<gene>
    <name evidence="1" type="ORF">CTRI78_v001462</name>
</gene>
<keyword evidence="2" id="KW-1185">Reference proteome</keyword>
<dbReference type="Proteomes" id="UP000295703">
    <property type="component" value="Unassembled WGS sequence"/>
</dbReference>
<sequence>MTSITELPTEILLMITSFIPVQFSGKKLLSRGHSYTADVLDRSFERRQTLYNFTCTCKALSGPDFSFQQSPLVVHGADPPRSVEQFLKILQHLGTGGALRRARQLFVNVGDFPSGHCFGIHNQDPLYEVLRAGVRHANVSLQKLCVHAGQPDTCFCGGDYHHFELGQLIAALIVVLIYHLPQLQEVTILAPRSVLQAIPLLHPMQEPCISQYAQELGIKRLNTGNPVSPPSSLPLGLIDSMVFMQPGSELYIRGYSPIGSLGRTVPQITSFIFNDCVLLNAILDEIRGTCRVLTKFIHRQWNKETGPTPGRILRSLQPHSDTLHTLVIGPNRVVHAERKTKDPIISLASFTALKTLWLTNDMLRQGRSMVGTRAFLTLPPTVSKLHIADAAHGQDTHKHLLGLIQRLETHSIPLPHEVAFDRWSITLNSETRLFELIESGNKVEQHPDLM</sequence>
<evidence type="ECO:0000313" key="1">
    <source>
        <dbReference type="EMBL" id="TDZ72082.1"/>
    </source>
</evidence>
<dbReference type="EMBL" id="RYZW01000008">
    <property type="protein sequence ID" value="TDZ72082.1"/>
    <property type="molecule type" value="Genomic_DNA"/>
</dbReference>
<proteinExistence type="predicted"/>
<evidence type="ECO:0000313" key="2">
    <source>
        <dbReference type="Proteomes" id="UP000295703"/>
    </source>
</evidence>
<reference evidence="1 2" key="1">
    <citation type="submission" date="2018-12" db="EMBL/GenBank/DDBJ databases">
        <title>Genome sequence and assembly of Colletotrichum trifolii.</title>
        <authorList>
            <person name="Gan P."/>
            <person name="Shirasu K."/>
        </authorList>
    </citation>
    <scope>NUCLEOTIDE SEQUENCE [LARGE SCALE GENOMIC DNA]</scope>
    <source>
        <strain evidence="1 2">543-2</strain>
    </source>
</reference>
<organism evidence="1 2">
    <name type="scientific">Colletotrichum trifolii</name>
    <dbReference type="NCBI Taxonomy" id="5466"/>
    <lineage>
        <taxon>Eukaryota</taxon>
        <taxon>Fungi</taxon>
        <taxon>Dikarya</taxon>
        <taxon>Ascomycota</taxon>
        <taxon>Pezizomycotina</taxon>
        <taxon>Sordariomycetes</taxon>
        <taxon>Hypocreomycetidae</taxon>
        <taxon>Glomerellales</taxon>
        <taxon>Glomerellaceae</taxon>
        <taxon>Colletotrichum</taxon>
        <taxon>Colletotrichum orbiculare species complex</taxon>
    </lineage>
</organism>
<dbReference type="AlphaFoldDB" id="A0A4R8RSV8"/>
<protein>
    <submittedName>
        <fullName evidence="1">Uncharacterized protein</fullName>
    </submittedName>
</protein>
<accession>A0A4R8RSV8</accession>
<name>A0A4R8RSV8_COLTR</name>
<comment type="caution">
    <text evidence="1">The sequence shown here is derived from an EMBL/GenBank/DDBJ whole genome shotgun (WGS) entry which is preliminary data.</text>
</comment>